<name>A0ABV2QLF3_9MICO</name>
<dbReference type="Proteomes" id="UP001549257">
    <property type="component" value="Unassembled WGS sequence"/>
</dbReference>
<sequence>MTLISPSHRHATDVSVAMISDELFSVLTPNETLGYVHTVGRVYVSLSGSDICHAVEVGQSLSWDRAVEIVRSA</sequence>
<protein>
    <submittedName>
        <fullName evidence="1">Uncharacterized protein</fullName>
    </submittedName>
</protein>
<dbReference type="EMBL" id="JBEPSJ010000001">
    <property type="protein sequence ID" value="MET4581885.1"/>
    <property type="molecule type" value="Genomic_DNA"/>
</dbReference>
<comment type="caution">
    <text evidence="1">The sequence shown here is derived from an EMBL/GenBank/DDBJ whole genome shotgun (WGS) entry which is preliminary data.</text>
</comment>
<organism evidence="1 2">
    <name type="scientific">Conyzicola nivalis</name>
    <dbReference type="NCBI Taxonomy" id="1477021"/>
    <lineage>
        <taxon>Bacteria</taxon>
        <taxon>Bacillati</taxon>
        <taxon>Actinomycetota</taxon>
        <taxon>Actinomycetes</taxon>
        <taxon>Micrococcales</taxon>
        <taxon>Microbacteriaceae</taxon>
        <taxon>Conyzicola</taxon>
    </lineage>
</organism>
<evidence type="ECO:0000313" key="2">
    <source>
        <dbReference type="Proteomes" id="UP001549257"/>
    </source>
</evidence>
<evidence type="ECO:0000313" key="1">
    <source>
        <dbReference type="EMBL" id="MET4581885.1"/>
    </source>
</evidence>
<reference evidence="1 2" key="1">
    <citation type="submission" date="2024-06" db="EMBL/GenBank/DDBJ databases">
        <title>Sorghum-associated microbial communities from plants grown in Nebraska, USA.</title>
        <authorList>
            <person name="Schachtman D."/>
        </authorList>
    </citation>
    <scope>NUCLEOTIDE SEQUENCE [LARGE SCALE GENOMIC DNA]</scope>
    <source>
        <strain evidence="1 2">2857</strain>
    </source>
</reference>
<proteinExistence type="predicted"/>
<accession>A0ABV2QLF3</accession>
<gene>
    <name evidence="1" type="ORF">ABIE21_001375</name>
</gene>
<keyword evidence="2" id="KW-1185">Reference proteome</keyword>
<dbReference type="RefSeq" id="WP_354024045.1">
    <property type="nucleotide sequence ID" value="NZ_JBEPSJ010000001.1"/>
</dbReference>